<gene>
    <name evidence="1" type="ORF">AVDCRST_MAG77-4769</name>
</gene>
<sequence>MDDLIAAAGVERDERKRVDMNGRIQELALRDMPILPLYHELAPWAHRDSISGLRHRTIWQPTFDQVRLRG</sequence>
<dbReference type="SUPFAM" id="SSF53850">
    <property type="entry name" value="Periplasmic binding protein-like II"/>
    <property type="match status" value="1"/>
</dbReference>
<organism evidence="1">
    <name type="scientific">uncultured Chloroflexota bacterium</name>
    <dbReference type="NCBI Taxonomy" id="166587"/>
    <lineage>
        <taxon>Bacteria</taxon>
        <taxon>Bacillati</taxon>
        <taxon>Chloroflexota</taxon>
        <taxon>environmental samples</taxon>
    </lineage>
</organism>
<proteinExistence type="predicted"/>
<name>A0A6J4JSD2_9CHLR</name>
<dbReference type="EMBL" id="CADCTC010000228">
    <property type="protein sequence ID" value="CAA9286214.1"/>
    <property type="molecule type" value="Genomic_DNA"/>
</dbReference>
<dbReference type="AlphaFoldDB" id="A0A6J4JSD2"/>
<evidence type="ECO:0000313" key="1">
    <source>
        <dbReference type="EMBL" id="CAA9286214.1"/>
    </source>
</evidence>
<evidence type="ECO:0008006" key="2">
    <source>
        <dbReference type="Google" id="ProtNLM"/>
    </source>
</evidence>
<reference evidence="1" key="1">
    <citation type="submission" date="2020-02" db="EMBL/GenBank/DDBJ databases">
        <authorList>
            <person name="Meier V. D."/>
        </authorList>
    </citation>
    <scope>NUCLEOTIDE SEQUENCE</scope>
    <source>
        <strain evidence="1">AVDCRST_MAG77</strain>
    </source>
</reference>
<accession>A0A6J4JSD2</accession>
<protein>
    <recommendedName>
        <fullName evidence="2">Oligopeptide ABC transporter, periplasmic oligopeptide-binding protein OppA</fullName>
    </recommendedName>
</protein>
<dbReference type="Gene3D" id="3.10.105.10">
    <property type="entry name" value="Dipeptide-binding Protein, Domain 3"/>
    <property type="match status" value="1"/>
</dbReference>